<dbReference type="AlphaFoldDB" id="A0A7X0MGS7"/>
<dbReference type="PANTHER" id="PTHR43434">
    <property type="entry name" value="PHOSPHOGLYCOLATE PHOSPHATASE"/>
    <property type="match status" value="1"/>
</dbReference>
<proteinExistence type="inferred from homology"/>
<accession>A0A7X0MGS7</accession>
<dbReference type="GO" id="GO:0006281">
    <property type="term" value="P:DNA repair"/>
    <property type="evidence" value="ECO:0007669"/>
    <property type="project" value="TreeGrafter"/>
</dbReference>
<comment type="catalytic activity">
    <reaction evidence="1">
        <text>2-phosphoglycolate + H2O = glycolate + phosphate</text>
        <dbReference type="Rhea" id="RHEA:14369"/>
        <dbReference type="ChEBI" id="CHEBI:15377"/>
        <dbReference type="ChEBI" id="CHEBI:29805"/>
        <dbReference type="ChEBI" id="CHEBI:43474"/>
        <dbReference type="ChEBI" id="CHEBI:58033"/>
        <dbReference type="EC" id="3.1.3.18"/>
    </reaction>
</comment>
<dbReference type="InterPro" id="IPR036412">
    <property type="entry name" value="HAD-like_sf"/>
</dbReference>
<evidence type="ECO:0000256" key="3">
    <source>
        <dbReference type="ARBA" id="ARBA00006171"/>
    </source>
</evidence>
<dbReference type="EC" id="3.1.3.18" evidence="4"/>
<comment type="pathway">
    <text evidence="2">Organic acid metabolism; glycolate biosynthesis; glycolate from 2-phosphoglycolate: step 1/1.</text>
</comment>
<reference evidence="5 6" key="1">
    <citation type="submission" date="2020-08" db="EMBL/GenBank/DDBJ databases">
        <title>Genomic Encyclopedia of Type Strains, Phase IV (KMG-V): Genome sequencing to study the core and pangenomes of soil and plant-associated prokaryotes.</title>
        <authorList>
            <person name="Whitman W."/>
        </authorList>
    </citation>
    <scope>NUCLEOTIDE SEQUENCE [LARGE SCALE GENOMIC DNA]</scope>
    <source>
        <strain evidence="5 6">M2T3</strain>
    </source>
</reference>
<gene>
    <name evidence="5" type="ORF">HDF25_000230</name>
</gene>
<dbReference type="SFLD" id="SFLDS00003">
    <property type="entry name" value="Haloacid_Dehalogenase"/>
    <property type="match status" value="1"/>
</dbReference>
<dbReference type="Gene3D" id="3.40.50.1000">
    <property type="entry name" value="HAD superfamily/HAD-like"/>
    <property type="match status" value="1"/>
</dbReference>
<dbReference type="PROSITE" id="PS01228">
    <property type="entry name" value="COF_1"/>
    <property type="match status" value="1"/>
</dbReference>
<dbReference type="InterPro" id="IPR041492">
    <property type="entry name" value="HAD_2"/>
</dbReference>
<name>A0A7X0MGS7_9SPHI</name>
<comment type="caution">
    <text evidence="5">The sequence shown here is derived from an EMBL/GenBank/DDBJ whole genome shotgun (WGS) entry which is preliminary data.</text>
</comment>
<evidence type="ECO:0000256" key="4">
    <source>
        <dbReference type="ARBA" id="ARBA00013078"/>
    </source>
</evidence>
<dbReference type="Gene3D" id="1.10.150.520">
    <property type="match status" value="1"/>
</dbReference>
<keyword evidence="5" id="KW-0378">Hydrolase</keyword>
<dbReference type="InterPro" id="IPR050155">
    <property type="entry name" value="HAD-like_hydrolase_sf"/>
</dbReference>
<dbReference type="Proteomes" id="UP000521017">
    <property type="component" value="Unassembled WGS sequence"/>
</dbReference>
<sequence length="229" mass="27029">MNNINWENLKVLILDVDGTLYNQSKLRKKMRFALLGYYLLRPWQIKDLLILYHFRSEREKKAGYCGTDLENEQYQWCVEKVNVPIEKIKKVIEKWIFEFPNRYLLSCYYQEIPPFLELLKEKNIKIVIYSDYKAVQKLDQLKIKADLVLASTDPQVNCLKPNPNALSQIMQTFKVLNSQCLFIGDRDELDGQCAANAGIAYLNVKNIINCKDREQSNPYQYYSEKRHPS</sequence>
<dbReference type="SUPFAM" id="SSF56784">
    <property type="entry name" value="HAD-like"/>
    <property type="match status" value="1"/>
</dbReference>
<dbReference type="RefSeq" id="WP_184621922.1">
    <property type="nucleotide sequence ID" value="NZ_JACHCC010000001.1"/>
</dbReference>
<evidence type="ECO:0000256" key="2">
    <source>
        <dbReference type="ARBA" id="ARBA00004818"/>
    </source>
</evidence>
<dbReference type="InterPro" id="IPR006439">
    <property type="entry name" value="HAD-SF_hydro_IA"/>
</dbReference>
<evidence type="ECO:0000313" key="6">
    <source>
        <dbReference type="Proteomes" id="UP000521017"/>
    </source>
</evidence>
<comment type="similarity">
    <text evidence="3">Belongs to the HAD-like hydrolase superfamily. CbbY/CbbZ/Gph/YieH family.</text>
</comment>
<dbReference type="Pfam" id="PF13419">
    <property type="entry name" value="HAD_2"/>
    <property type="match status" value="1"/>
</dbReference>
<dbReference type="PANTHER" id="PTHR43434:SF1">
    <property type="entry name" value="PHOSPHOGLYCOLATE PHOSPHATASE"/>
    <property type="match status" value="1"/>
</dbReference>
<dbReference type="GO" id="GO:0008967">
    <property type="term" value="F:phosphoglycolate phosphatase activity"/>
    <property type="evidence" value="ECO:0007669"/>
    <property type="project" value="UniProtKB-EC"/>
</dbReference>
<organism evidence="5 6">
    <name type="scientific">Pedobacter cryoconitis</name>
    <dbReference type="NCBI Taxonomy" id="188932"/>
    <lineage>
        <taxon>Bacteria</taxon>
        <taxon>Pseudomonadati</taxon>
        <taxon>Bacteroidota</taxon>
        <taxon>Sphingobacteriia</taxon>
        <taxon>Sphingobacteriales</taxon>
        <taxon>Sphingobacteriaceae</taxon>
        <taxon>Pedobacter</taxon>
    </lineage>
</organism>
<dbReference type="NCBIfam" id="TIGR01549">
    <property type="entry name" value="HAD-SF-IA-v1"/>
    <property type="match status" value="1"/>
</dbReference>
<dbReference type="InterPro" id="IPR023214">
    <property type="entry name" value="HAD_sf"/>
</dbReference>
<dbReference type="SFLD" id="SFLDG01129">
    <property type="entry name" value="C1.5:_HAD__Beta-PGM__Phosphata"/>
    <property type="match status" value="1"/>
</dbReference>
<evidence type="ECO:0000313" key="5">
    <source>
        <dbReference type="EMBL" id="MBB6498106.1"/>
    </source>
</evidence>
<protein>
    <recommendedName>
        <fullName evidence="4">phosphoglycolate phosphatase</fullName>
        <ecNumber evidence="4">3.1.3.18</ecNumber>
    </recommendedName>
</protein>
<dbReference type="EMBL" id="JACHCC010000001">
    <property type="protein sequence ID" value="MBB6498106.1"/>
    <property type="molecule type" value="Genomic_DNA"/>
</dbReference>
<evidence type="ECO:0000256" key="1">
    <source>
        <dbReference type="ARBA" id="ARBA00000830"/>
    </source>
</evidence>